<dbReference type="GO" id="GO:0009401">
    <property type="term" value="P:phosphoenolpyruvate-dependent sugar phosphotransferase system"/>
    <property type="evidence" value="ECO:0007669"/>
    <property type="project" value="UniProtKB-KW"/>
</dbReference>
<accession>C2JTP2</accession>
<proteinExistence type="predicted"/>
<keyword evidence="2" id="KW-0597">Phosphoprotein</keyword>
<evidence type="ECO:0000256" key="3">
    <source>
        <dbReference type="ARBA" id="ARBA00022597"/>
    </source>
</evidence>
<keyword evidence="1" id="KW-0813">Transport</keyword>
<dbReference type="HOGENOM" id="CLU_072531_5_1_9"/>
<name>C2JTP2_LACRM</name>
<dbReference type="GO" id="GO:0016020">
    <property type="term" value="C:membrane"/>
    <property type="evidence" value="ECO:0007669"/>
    <property type="project" value="InterPro"/>
</dbReference>
<keyword evidence="3" id="KW-0762">Sugar transport</keyword>
<dbReference type="SUPFAM" id="SSF55804">
    <property type="entry name" value="Phoshotransferase/anion transport protein"/>
    <property type="match status" value="1"/>
</dbReference>
<dbReference type="Pfam" id="PF00359">
    <property type="entry name" value="PTS_EIIA_2"/>
    <property type="match status" value="1"/>
</dbReference>
<gene>
    <name evidence="7" type="primary">frvA-1</name>
    <name evidence="7" type="ORF">HMPREF0539_0276</name>
</gene>
<evidence type="ECO:0000313" key="8">
    <source>
        <dbReference type="Proteomes" id="UP000004525"/>
    </source>
</evidence>
<evidence type="ECO:0000259" key="6">
    <source>
        <dbReference type="PROSITE" id="PS51094"/>
    </source>
</evidence>
<protein>
    <submittedName>
        <fullName evidence="7">Phosphoenolpyruvate-dependent sugar phosphotransferase system, EIIA 2</fullName>
    </submittedName>
</protein>
<comment type="caution">
    <text evidence="7">The sequence shown here is derived from an EMBL/GenBank/DDBJ whole genome shotgun (WGS) entry which is preliminary data.</text>
</comment>
<dbReference type="GO" id="GO:0008982">
    <property type="term" value="F:protein-N(PI)-phosphohistidine-sugar phosphotransferase activity"/>
    <property type="evidence" value="ECO:0007669"/>
    <property type="project" value="InterPro"/>
</dbReference>
<dbReference type="InterPro" id="IPR051541">
    <property type="entry name" value="PTS_SugarTrans_NitroReg"/>
</dbReference>
<evidence type="ECO:0000256" key="1">
    <source>
        <dbReference type="ARBA" id="ARBA00022448"/>
    </source>
</evidence>
<dbReference type="CDD" id="cd00211">
    <property type="entry name" value="PTS_IIA_fru"/>
    <property type="match status" value="1"/>
</dbReference>
<dbReference type="InterPro" id="IPR004715">
    <property type="entry name" value="PTS_IIA_fruc"/>
</dbReference>
<keyword evidence="4" id="KW-0808">Transferase</keyword>
<evidence type="ECO:0000256" key="4">
    <source>
        <dbReference type="ARBA" id="ARBA00022679"/>
    </source>
</evidence>
<evidence type="ECO:0000256" key="2">
    <source>
        <dbReference type="ARBA" id="ARBA00022553"/>
    </source>
</evidence>
<keyword evidence="8" id="KW-1185">Reference proteome</keyword>
<reference evidence="7" key="1">
    <citation type="submission" date="2009-01" db="EMBL/GenBank/DDBJ databases">
        <authorList>
            <person name="Qin X."/>
            <person name="Bachman B."/>
            <person name="Battles P."/>
            <person name="Bell A."/>
            <person name="Bess C."/>
            <person name="Bickham C."/>
            <person name="Chaboub L."/>
            <person name="Chen D."/>
            <person name="Coyle M."/>
            <person name="Deiros D.R."/>
            <person name="Dinh H."/>
            <person name="Forbes L."/>
            <person name="Fowler G."/>
            <person name="Francisco L."/>
            <person name="Fu Q."/>
            <person name="Gubbala S."/>
            <person name="Hale W."/>
            <person name="Han Y."/>
            <person name="Hemphill L."/>
            <person name="Highlander S.K."/>
            <person name="Hirani K."/>
            <person name="Hogues M."/>
            <person name="Jackson L."/>
            <person name="Jakkamsetti A."/>
            <person name="Javaid M."/>
            <person name="Jiang H."/>
            <person name="Korchina V."/>
            <person name="Kovar C."/>
            <person name="Lara F."/>
            <person name="Lee S."/>
            <person name="Mata R."/>
            <person name="Mathew T."/>
            <person name="Moen C."/>
            <person name="Morales K."/>
            <person name="Munidasa M."/>
            <person name="Nazareth L."/>
            <person name="Ngo R."/>
            <person name="Nguyen L."/>
            <person name="Okwuonu G."/>
            <person name="Ongeri F."/>
            <person name="Patil S."/>
            <person name="Petrosino J."/>
            <person name="Pham C."/>
            <person name="Pham P."/>
            <person name="Pu L.-L."/>
            <person name="Puazo M."/>
            <person name="Raj R."/>
            <person name="Reid J."/>
            <person name="Rouhana J."/>
            <person name="Saada N."/>
            <person name="Shang Y."/>
            <person name="Simmons D."/>
            <person name="Thornton R."/>
            <person name="Warren J."/>
            <person name="Weissenberger G."/>
            <person name="Zhang J."/>
            <person name="Zhang L."/>
            <person name="Zhou C."/>
            <person name="Zhu D."/>
            <person name="Muzny D."/>
            <person name="Worley K."/>
            <person name="Gibbs R."/>
        </authorList>
    </citation>
    <scope>NUCLEOTIDE SEQUENCE [LARGE SCALE GENOMIC DNA]</scope>
    <source>
        <strain evidence="7">LMS2-1</strain>
    </source>
</reference>
<dbReference type="NCBIfam" id="TIGR00848">
    <property type="entry name" value="fruA"/>
    <property type="match status" value="1"/>
</dbReference>
<feature type="domain" description="PTS EIIA type-2" evidence="6">
    <location>
        <begin position="15"/>
        <end position="159"/>
    </location>
</feature>
<evidence type="ECO:0000313" key="7">
    <source>
        <dbReference type="EMBL" id="EEN81588.1"/>
    </source>
</evidence>
<dbReference type="PROSITE" id="PS51094">
    <property type="entry name" value="PTS_EIIA_TYPE_2"/>
    <property type="match status" value="1"/>
</dbReference>
<dbReference type="Gene3D" id="3.40.930.10">
    <property type="entry name" value="Mannitol-specific EII, Chain A"/>
    <property type="match status" value="1"/>
</dbReference>
<dbReference type="Proteomes" id="UP000004525">
    <property type="component" value="Unassembled WGS sequence"/>
</dbReference>
<dbReference type="PANTHER" id="PTHR47738">
    <property type="entry name" value="PTS SYSTEM FRUCTOSE-LIKE EIIA COMPONENT-RELATED"/>
    <property type="match status" value="1"/>
</dbReference>
<dbReference type="AlphaFoldDB" id="C2JTP2"/>
<dbReference type="InterPro" id="IPR016152">
    <property type="entry name" value="PTrfase/Anion_transptr"/>
</dbReference>
<evidence type="ECO:0000256" key="5">
    <source>
        <dbReference type="ARBA" id="ARBA00022683"/>
    </source>
</evidence>
<dbReference type="InterPro" id="IPR002178">
    <property type="entry name" value="PTS_EIIA_type-2_dom"/>
</dbReference>
<organism evidence="7 8">
    <name type="scientific">Lacticaseibacillus rhamnosus (strain LMS2-1)</name>
    <dbReference type="NCBI Taxonomy" id="525361"/>
    <lineage>
        <taxon>Bacteria</taxon>
        <taxon>Bacillati</taxon>
        <taxon>Bacillota</taxon>
        <taxon>Bacilli</taxon>
        <taxon>Lactobacillales</taxon>
        <taxon>Lactobacillaceae</taxon>
        <taxon>Lacticaseibacillus</taxon>
    </lineage>
</organism>
<sequence>MKPTNEQVGRKVNKEVFNRHHILFDETATTQEEAFKSLAQFAYNAGFVSDETAYFEGLKAREKEATTGFKDHIAIPHCKSSVNKKPGLFLIKFKQAIPWQALDQKPVKVAFGLTIPEQGATEHLKLLSLIARKLIDPDFREGVLTQDDPEKLTAIIDQIEFRG</sequence>
<keyword evidence="5" id="KW-0598">Phosphotransferase system</keyword>
<dbReference type="EMBL" id="ACIZ01000016">
    <property type="protein sequence ID" value="EEN81588.1"/>
    <property type="molecule type" value="Genomic_DNA"/>
</dbReference>